<keyword evidence="1" id="KW-0472">Membrane</keyword>
<proteinExistence type="predicted"/>
<accession>A0AA44Z3H2</accession>
<dbReference type="Proteomes" id="UP000251513">
    <property type="component" value="Unassembled WGS sequence"/>
</dbReference>
<sequence length="182" mass="19178">MAMNDVPAEVLTVLLAVADDVERERRARVSHRVLLFVFIAVAMLSLALLTPAPAAAAAPPSLGAALECSLPADKALAVLREHGIEPDQKRAVLATPVTAYDIPVQSITAWRLGNMLGVTYTISTAALPEFAKAAGLKEWDGEDGAGLGRAFLNERNGLTAPHVADATGDVVEIDCGMRERTP</sequence>
<gene>
    <name evidence="2" type="ORF">C7T86_09810</name>
</gene>
<organism evidence="2 3">
    <name type="scientific">Xanthomonas campestris pv. malvacearum</name>
    <dbReference type="NCBI Taxonomy" id="86040"/>
    <lineage>
        <taxon>Bacteria</taxon>
        <taxon>Pseudomonadati</taxon>
        <taxon>Pseudomonadota</taxon>
        <taxon>Gammaproteobacteria</taxon>
        <taxon>Lysobacterales</taxon>
        <taxon>Lysobacteraceae</taxon>
        <taxon>Xanthomonas</taxon>
    </lineage>
</organism>
<keyword evidence="1" id="KW-1133">Transmembrane helix</keyword>
<keyword evidence="1" id="KW-0812">Transmembrane</keyword>
<comment type="caution">
    <text evidence="2">The sequence shown here is derived from an EMBL/GenBank/DDBJ whole genome shotgun (WGS) entry which is preliminary data.</text>
</comment>
<reference evidence="2 3" key="1">
    <citation type="submission" date="2018-03" db="EMBL/GenBank/DDBJ databases">
        <title>Sequencing of reference strains of Xanthomonas.</title>
        <authorList>
            <person name="Studholme D.J."/>
            <person name="Vicente J."/>
            <person name="Sarris P."/>
        </authorList>
    </citation>
    <scope>NUCLEOTIDE SEQUENCE [LARGE SCALE GENOMIC DNA]</scope>
    <source>
        <strain evidence="2 3">WHRI 5232</strain>
    </source>
</reference>
<dbReference type="AlphaFoldDB" id="A0AA44Z3H2"/>
<evidence type="ECO:0000313" key="3">
    <source>
        <dbReference type="Proteomes" id="UP000251513"/>
    </source>
</evidence>
<protein>
    <submittedName>
        <fullName evidence="2">Uncharacterized protein</fullName>
    </submittedName>
</protein>
<feature type="transmembrane region" description="Helical" evidence="1">
    <location>
        <begin position="33"/>
        <end position="52"/>
    </location>
</feature>
<name>A0AA44Z3H2_XANCM</name>
<dbReference type="EMBL" id="PYJH01000016">
    <property type="protein sequence ID" value="PUE94030.1"/>
    <property type="molecule type" value="Genomic_DNA"/>
</dbReference>
<evidence type="ECO:0000256" key="1">
    <source>
        <dbReference type="SAM" id="Phobius"/>
    </source>
</evidence>
<evidence type="ECO:0000313" key="2">
    <source>
        <dbReference type="EMBL" id="PUE94030.1"/>
    </source>
</evidence>